<dbReference type="Proteomes" id="UP001630127">
    <property type="component" value="Unassembled WGS sequence"/>
</dbReference>
<evidence type="ECO:0000313" key="2">
    <source>
        <dbReference type="Proteomes" id="UP001630127"/>
    </source>
</evidence>
<dbReference type="PANTHER" id="PTHR33325:SF11">
    <property type="entry name" value="COLD SHOCK DOMAIN-CONTAINING PROTEIN 4-LIKE"/>
    <property type="match status" value="1"/>
</dbReference>
<dbReference type="AlphaFoldDB" id="A0ABD2ZHS2"/>
<gene>
    <name evidence="1" type="ORF">ACH5RR_021594</name>
</gene>
<proteinExistence type="predicted"/>
<dbReference type="EMBL" id="JBJUIK010000009">
    <property type="protein sequence ID" value="KAL3519005.1"/>
    <property type="molecule type" value="Genomic_DNA"/>
</dbReference>
<name>A0ABD2ZHS2_9GENT</name>
<dbReference type="PANTHER" id="PTHR33325">
    <property type="entry name" value="ZINC FINGER, CCHC-TYPE-RELATED"/>
    <property type="match status" value="1"/>
</dbReference>
<reference evidence="1 2" key="1">
    <citation type="submission" date="2024-11" db="EMBL/GenBank/DDBJ databases">
        <title>A near-complete genome assembly of Cinchona calisaya.</title>
        <authorList>
            <person name="Lian D.C."/>
            <person name="Zhao X.W."/>
            <person name="Wei L."/>
        </authorList>
    </citation>
    <scope>NUCLEOTIDE SEQUENCE [LARGE SCALE GENOMIC DNA]</scope>
    <source>
        <tissue evidence="1">Nenye</tissue>
    </source>
</reference>
<keyword evidence="2" id="KW-1185">Reference proteome</keyword>
<organism evidence="1 2">
    <name type="scientific">Cinchona calisaya</name>
    <dbReference type="NCBI Taxonomy" id="153742"/>
    <lineage>
        <taxon>Eukaryota</taxon>
        <taxon>Viridiplantae</taxon>
        <taxon>Streptophyta</taxon>
        <taxon>Embryophyta</taxon>
        <taxon>Tracheophyta</taxon>
        <taxon>Spermatophyta</taxon>
        <taxon>Magnoliopsida</taxon>
        <taxon>eudicotyledons</taxon>
        <taxon>Gunneridae</taxon>
        <taxon>Pentapetalae</taxon>
        <taxon>asterids</taxon>
        <taxon>lamiids</taxon>
        <taxon>Gentianales</taxon>
        <taxon>Rubiaceae</taxon>
        <taxon>Cinchonoideae</taxon>
        <taxon>Cinchoneae</taxon>
        <taxon>Cinchona</taxon>
    </lineage>
</organism>
<evidence type="ECO:0000313" key="1">
    <source>
        <dbReference type="EMBL" id="KAL3519005.1"/>
    </source>
</evidence>
<protein>
    <submittedName>
        <fullName evidence="1">Uncharacterized protein</fullName>
    </submittedName>
</protein>
<accession>A0ABD2ZHS2</accession>
<sequence>MSFGDNIKKENTLSNYDNPKSMIFFHYHIHEGLKKVYLNIKDHADLWRSLKDRFDHQKIVILSKTRYEWMFLRLQDFKFVSAYNSTIFRISSQLKLCRENITDEDMTEKILYFSRFECAPTTAIS</sequence>
<comment type="caution">
    <text evidence="1">The sequence shown here is derived from an EMBL/GenBank/DDBJ whole genome shotgun (WGS) entry which is preliminary data.</text>
</comment>